<keyword evidence="1" id="KW-1133">Transmembrane helix</keyword>
<gene>
    <name evidence="2" type="ORF">CMUS01_10958</name>
</gene>
<evidence type="ECO:0000313" key="3">
    <source>
        <dbReference type="Proteomes" id="UP000639643"/>
    </source>
</evidence>
<keyword evidence="1" id="KW-0812">Transmembrane</keyword>
<sequence length="104" mass="12075">MATQVFEHIRDMSTFDVVRYSIPVLQFIYEFYFAPHILRDCDDPYYLAIGERGFTIQTEYLRIPPRFGLFSGGPGSQRGREGIVFLMAVRLMVFSYLYLALCGI</sequence>
<protein>
    <submittedName>
        <fullName evidence="2">Uncharacterized protein</fullName>
    </submittedName>
</protein>
<dbReference type="OrthoDB" id="5096049at2759"/>
<name>A0A8H6K0E0_9PEZI</name>
<proteinExistence type="predicted"/>
<reference evidence="2" key="1">
    <citation type="journal article" date="2020" name="Phytopathology">
        <title>Genome Sequence Resources of Colletotrichum truncatum, C. plurivorum, C. musicola, and C. sojae: Four Species Pathogenic to Soybean (Glycine max).</title>
        <authorList>
            <person name="Rogerio F."/>
            <person name="Boufleur T.R."/>
            <person name="Ciampi-Guillardi M."/>
            <person name="Sukno S.A."/>
            <person name="Thon M.R."/>
            <person name="Massola Junior N.S."/>
            <person name="Baroncelli R."/>
        </authorList>
    </citation>
    <scope>NUCLEOTIDE SEQUENCE</scope>
    <source>
        <strain evidence="2">LFN0074</strain>
    </source>
</reference>
<feature type="transmembrane region" description="Helical" evidence="1">
    <location>
        <begin position="83"/>
        <end position="101"/>
    </location>
</feature>
<dbReference type="AlphaFoldDB" id="A0A8H6K0E0"/>
<dbReference type="EMBL" id="WIGM01000530">
    <property type="protein sequence ID" value="KAF6822747.1"/>
    <property type="molecule type" value="Genomic_DNA"/>
</dbReference>
<evidence type="ECO:0000313" key="2">
    <source>
        <dbReference type="EMBL" id="KAF6822747.1"/>
    </source>
</evidence>
<organism evidence="2 3">
    <name type="scientific">Colletotrichum musicola</name>
    <dbReference type="NCBI Taxonomy" id="2175873"/>
    <lineage>
        <taxon>Eukaryota</taxon>
        <taxon>Fungi</taxon>
        <taxon>Dikarya</taxon>
        <taxon>Ascomycota</taxon>
        <taxon>Pezizomycotina</taxon>
        <taxon>Sordariomycetes</taxon>
        <taxon>Hypocreomycetidae</taxon>
        <taxon>Glomerellales</taxon>
        <taxon>Glomerellaceae</taxon>
        <taxon>Colletotrichum</taxon>
        <taxon>Colletotrichum orchidearum species complex</taxon>
    </lineage>
</organism>
<dbReference type="Proteomes" id="UP000639643">
    <property type="component" value="Unassembled WGS sequence"/>
</dbReference>
<accession>A0A8H6K0E0</accession>
<evidence type="ECO:0000256" key="1">
    <source>
        <dbReference type="SAM" id="Phobius"/>
    </source>
</evidence>
<comment type="caution">
    <text evidence="2">The sequence shown here is derived from an EMBL/GenBank/DDBJ whole genome shotgun (WGS) entry which is preliminary data.</text>
</comment>
<keyword evidence="1" id="KW-0472">Membrane</keyword>
<keyword evidence="3" id="KW-1185">Reference proteome</keyword>